<name>A0A1W0WU62_HYPEX</name>
<organism evidence="2 3">
    <name type="scientific">Hypsibius exemplaris</name>
    <name type="common">Freshwater tardigrade</name>
    <dbReference type="NCBI Taxonomy" id="2072580"/>
    <lineage>
        <taxon>Eukaryota</taxon>
        <taxon>Metazoa</taxon>
        <taxon>Ecdysozoa</taxon>
        <taxon>Tardigrada</taxon>
        <taxon>Eutardigrada</taxon>
        <taxon>Parachela</taxon>
        <taxon>Hypsibioidea</taxon>
        <taxon>Hypsibiidae</taxon>
        <taxon>Hypsibius</taxon>
    </lineage>
</organism>
<keyword evidence="1" id="KW-0732">Signal</keyword>
<evidence type="ECO:0000256" key="1">
    <source>
        <dbReference type="SAM" id="SignalP"/>
    </source>
</evidence>
<accession>A0A1W0WU62</accession>
<proteinExistence type="predicted"/>
<keyword evidence="3" id="KW-1185">Reference proteome</keyword>
<dbReference type="Proteomes" id="UP000192578">
    <property type="component" value="Unassembled WGS sequence"/>
</dbReference>
<dbReference type="EMBL" id="MTYJ01000046">
    <property type="protein sequence ID" value="OQV18732.1"/>
    <property type="molecule type" value="Genomic_DNA"/>
</dbReference>
<dbReference type="AlphaFoldDB" id="A0A1W0WU62"/>
<feature type="chain" id="PRO_5012506501" evidence="1">
    <location>
        <begin position="41"/>
        <end position="86"/>
    </location>
</feature>
<protein>
    <submittedName>
        <fullName evidence="2">Uncharacterized protein</fullName>
    </submittedName>
</protein>
<reference evidence="3" key="1">
    <citation type="submission" date="2017-01" db="EMBL/GenBank/DDBJ databases">
        <title>Comparative genomics of anhydrobiosis in the tardigrade Hypsibius dujardini.</title>
        <authorList>
            <person name="Yoshida Y."/>
            <person name="Koutsovoulos G."/>
            <person name="Laetsch D."/>
            <person name="Stevens L."/>
            <person name="Kumar S."/>
            <person name="Horikawa D."/>
            <person name="Ishino K."/>
            <person name="Komine S."/>
            <person name="Tomita M."/>
            <person name="Blaxter M."/>
            <person name="Arakawa K."/>
        </authorList>
    </citation>
    <scope>NUCLEOTIDE SEQUENCE [LARGE SCALE GENOMIC DNA]</scope>
    <source>
        <strain evidence="3">Z151</strain>
    </source>
</reference>
<comment type="caution">
    <text evidence="2">The sequence shown here is derived from an EMBL/GenBank/DDBJ whole genome shotgun (WGS) entry which is preliminary data.</text>
</comment>
<evidence type="ECO:0000313" key="2">
    <source>
        <dbReference type="EMBL" id="OQV18732.1"/>
    </source>
</evidence>
<gene>
    <name evidence="2" type="ORF">BV898_07171</name>
</gene>
<evidence type="ECO:0000313" key="3">
    <source>
        <dbReference type="Proteomes" id="UP000192578"/>
    </source>
</evidence>
<feature type="signal peptide" evidence="1">
    <location>
        <begin position="1"/>
        <end position="40"/>
    </location>
</feature>
<sequence>MFLSTAEFPGIQQCGSLAITVRHVLPVLAALLVNSVVVGGDDTCAADRTYGAHCVDNHFKNDFHASLINFVIGQTNLFEAYKASRY</sequence>